<proteinExistence type="predicted"/>
<evidence type="ECO:0000313" key="1">
    <source>
        <dbReference type="EMBL" id="WFG40902.1"/>
    </source>
</evidence>
<evidence type="ECO:0000313" key="2">
    <source>
        <dbReference type="Proteomes" id="UP001216172"/>
    </source>
</evidence>
<accession>A0AAF0JI81</accession>
<organism evidence="1 2">
    <name type="scientific">Paracoccus phage ParMal1</name>
    <dbReference type="NCBI Taxonomy" id="3032416"/>
    <lineage>
        <taxon>Viruses</taxon>
        <taxon>Duplodnaviria</taxon>
        <taxon>Heunggongvirae</taxon>
        <taxon>Uroviricota</taxon>
        <taxon>Caudoviricetes</taxon>
        <taxon>Autographivirales</taxon>
        <taxon>Autographivirales incertae sedis</taxon>
        <taxon>Mallvirus</taxon>
        <taxon>Mallvirus ParMal1</taxon>
    </lineage>
</organism>
<sequence>MVTVTFAKLHLANSEDAITAAINSLHKRGDSLQLDLHRTLVAICIRWGQTGDVRPAVKHTNHILTKGKLGGMRTNAIRAWVETYMGFQFIEEGDAKGTFRAGKMKGDALNIKELTNNRWWEFKPEPEYKPMDFDKMFMQLMSKAEKRAGEAKAEDKVDPGMLEALKAARQSYIESQIKH</sequence>
<name>A0AAF0JI81_9CAUD</name>
<dbReference type="Proteomes" id="UP001216172">
    <property type="component" value="Segment"/>
</dbReference>
<gene>
    <name evidence="1" type="ORF">ParaMal1_00018</name>
</gene>
<protein>
    <submittedName>
        <fullName evidence="1">Uncharacterized protein</fullName>
    </submittedName>
</protein>
<reference evidence="1" key="1">
    <citation type="submission" date="2023-02" db="EMBL/GenBank/DDBJ databases">
        <authorList>
            <person name="Rihtman B."/>
        </authorList>
    </citation>
    <scope>NUCLEOTIDE SEQUENCE</scope>
</reference>
<keyword evidence="2" id="KW-1185">Reference proteome</keyword>
<dbReference type="EMBL" id="OQ376858">
    <property type="protein sequence ID" value="WFG40902.1"/>
    <property type="molecule type" value="Genomic_DNA"/>
</dbReference>